<name>A0A099CX56_9GAMM</name>
<organism evidence="6 8">
    <name type="scientific">Oleiagrimonas soli</name>
    <dbReference type="NCBI Taxonomy" id="1543381"/>
    <lineage>
        <taxon>Bacteria</taxon>
        <taxon>Pseudomonadati</taxon>
        <taxon>Pseudomonadota</taxon>
        <taxon>Gammaproteobacteria</taxon>
        <taxon>Lysobacterales</taxon>
        <taxon>Rhodanobacteraceae</taxon>
        <taxon>Oleiagrimonas</taxon>
    </lineage>
</organism>
<evidence type="ECO:0000313" key="6">
    <source>
        <dbReference type="EMBL" id="KGI77575.1"/>
    </source>
</evidence>
<keyword evidence="2" id="KW-0949">S-adenosyl-L-methionine</keyword>
<dbReference type="Proteomes" id="UP000560000">
    <property type="component" value="Unassembled WGS sequence"/>
</dbReference>
<evidence type="ECO:0000313" key="9">
    <source>
        <dbReference type="Proteomes" id="UP000560000"/>
    </source>
</evidence>
<dbReference type="EMBL" id="JACHET010000001">
    <property type="protein sequence ID" value="MBB6182940.1"/>
    <property type="molecule type" value="Genomic_DNA"/>
</dbReference>
<evidence type="ECO:0000256" key="3">
    <source>
        <dbReference type="ARBA" id="ARBA00022723"/>
    </source>
</evidence>
<keyword evidence="3" id="KW-0479">Metal-binding</keyword>
<reference evidence="7 9" key="2">
    <citation type="submission" date="2020-08" db="EMBL/GenBank/DDBJ databases">
        <title>Genomic Encyclopedia of Type Strains, Phase IV (KMG-IV): sequencing the most valuable type-strain genomes for metagenomic binning, comparative biology and taxonomic classification.</title>
        <authorList>
            <person name="Goeker M."/>
        </authorList>
    </citation>
    <scope>NUCLEOTIDE SEQUENCE [LARGE SCALE GENOMIC DNA]</scope>
    <source>
        <strain evidence="7 9">DSM 107085</strain>
    </source>
</reference>
<keyword evidence="5" id="KW-0411">Iron-sulfur</keyword>
<accession>A0A099CX56</accession>
<dbReference type="GO" id="GO:0003824">
    <property type="term" value="F:catalytic activity"/>
    <property type="evidence" value="ECO:0007669"/>
    <property type="project" value="InterPro"/>
</dbReference>
<dbReference type="SUPFAM" id="SSF102114">
    <property type="entry name" value="Radical SAM enzymes"/>
    <property type="match status" value="1"/>
</dbReference>
<dbReference type="Proteomes" id="UP000029708">
    <property type="component" value="Unassembled WGS sequence"/>
</dbReference>
<proteinExistence type="predicted"/>
<evidence type="ECO:0000313" key="8">
    <source>
        <dbReference type="Proteomes" id="UP000029708"/>
    </source>
</evidence>
<dbReference type="GO" id="GO:0051536">
    <property type="term" value="F:iron-sulfur cluster binding"/>
    <property type="evidence" value="ECO:0007669"/>
    <property type="project" value="UniProtKB-KW"/>
</dbReference>
<dbReference type="InterPro" id="IPR013785">
    <property type="entry name" value="Aldolase_TIM"/>
</dbReference>
<dbReference type="InterPro" id="IPR050377">
    <property type="entry name" value="Radical_SAM_PqqE_MftC-like"/>
</dbReference>
<gene>
    <name evidence="7" type="ORF">HNQ86_000285</name>
    <name evidence="6" type="ORF">LF63_0109665</name>
</gene>
<comment type="cofactor">
    <cofactor evidence="1">
        <name>[4Fe-4S] cluster</name>
        <dbReference type="ChEBI" id="CHEBI:49883"/>
    </cofactor>
</comment>
<dbReference type="SFLD" id="SFLDS00029">
    <property type="entry name" value="Radical_SAM"/>
    <property type="match status" value="1"/>
</dbReference>
<dbReference type="AlphaFoldDB" id="A0A099CX56"/>
<dbReference type="InterPro" id="IPR058240">
    <property type="entry name" value="rSAM_sf"/>
</dbReference>
<dbReference type="STRING" id="1543381.LF63_0109665"/>
<dbReference type="PANTHER" id="PTHR11228:SF7">
    <property type="entry name" value="PQQA PEPTIDE CYCLASE"/>
    <property type="match status" value="1"/>
</dbReference>
<evidence type="ECO:0000256" key="5">
    <source>
        <dbReference type="ARBA" id="ARBA00023014"/>
    </source>
</evidence>
<evidence type="ECO:0000256" key="1">
    <source>
        <dbReference type="ARBA" id="ARBA00001966"/>
    </source>
</evidence>
<evidence type="ECO:0000256" key="4">
    <source>
        <dbReference type="ARBA" id="ARBA00023004"/>
    </source>
</evidence>
<dbReference type="InterPro" id="IPR007197">
    <property type="entry name" value="rSAM"/>
</dbReference>
<dbReference type="NCBIfam" id="TIGR03977">
    <property type="entry name" value="rSAM_pair_HxsC"/>
    <property type="match status" value="1"/>
</dbReference>
<dbReference type="SFLD" id="SFLDG01103">
    <property type="entry name" value="Uncharacterised_Radical_SAM_Su"/>
    <property type="match status" value="1"/>
</dbReference>
<dbReference type="Gene3D" id="3.20.20.70">
    <property type="entry name" value="Aldolase class I"/>
    <property type="match status" value="1"/>
</dbReference>
<evidence type="ECO:0000313" key="7">
    <source>
        <dbReference type="EMBL" id="MBB6182940.1"/>
    </source>
</evidence>
<protein>
    <submittedName>
        <fullName evidence="7">His-Xaa-Ser system radical SAM maturase HxsC</fullName>
    </submittedName>
    <submittedName>
        <fullName evidence="6">Radical SAM protein</fullName>
    </submittedName>
</protein>
<dbReference type="OrthoDB" id="4501241at2"/>
<evidence type="ECO:0000256" key="2">
    <source>
        <dbReference type="ARBA" id="ARBA00022691"/>
    </source>
</evidence>
<dbReference type="PANTHER" id="PTHR11228">
    <property type="entry name" value="RADICAL SAM DOMAIN PROTEIN"/>
    <property type="match status" value="1"/>
</dbReference>
<dbReference type="InterPro" id="IPR024032">
    <property type="entry name" value="rSAM_paired_HxsC"/>
</dbReference>
<dbReference type="EMBL" id="JROI01000011">
    <property type="protein sequence ID" value="KGI77575.1"/>
    <property type="molecule type" value="Genomic_DNA"/>
</dbReference>
<keyword evidence="4" id="KW-0408">Iron</keyword>
<dbReference type="RefSeq" id="WP_043101373.1">
    <property type="nucleotide sequence ID" value="NZ_JACHET010000001.1"/>
</dbReference>
<dbReference type="GO" id="GO:0046872">
    <property type="term" value="F:metal ion binding"/>
    <property type="evidence" value="ECO:0007669"/>
    <property type="project" value="UniProtKB-KW"/>
</dbReference>
<dbReference type="HOGENOM" id="CLU_055629_0_0_6"/>
<dbReference type="CDD" id="cd01335">
    <property type="entry name" value="Radical_SAM"/>
    <property type="match status" value="1"/>
</dbReference>
<keyword evidence="8" id="KW-1185">Reference proteome</keyword>
<comment type="caution">
    <text evidence="6">The sequence shown here is derived from an EMBL/GenBank/DDBJ whole genome shotgun (WGS) entry which is preliminary data.</text>
</comment>
<sequence>MRPLECKIQSSGWDSPQQFKVAGLADFASGHYHLERMLLDLRSHDAALASDNFRSLPWAGFLVEHPKDAPPGRPWLSLDVVGTSVGQGDVLEIQPRISKAALRYRRGGNGNVLFATERCNSYCVMCSQPPRQVEDDWRVAQLCSLTELIDKDEISLAISGGEPTLLGTGLNRVIETCAKTLPDTAIHVLSNGRRFADADYARTFIDLHPSLSWGVPLYGSHYGLHDYVVQSAGAFAETMRGLYALNAARQRIEIRVVLLRPVVEELKRLSEYLYRNLPFVEHIALMGLEPTGFARAHHKDVWMDPKDMAPVLLDSVEYLARRGLNVSLYNLPLCALPQSLWPYAKRSISDWKQRYLPACQTCSVRNKCAGVFAWVTAEWTSRAISPIKEGMEA</sequence>
<reference evidence="6 8" key="1">
    <citation type="submission" date="2014-09" db="EMBL/GenBank/DDBJ databases">
        <title>Xanthomonadaceae 3.5X direct submission.</title>
        <authorList>
            <person name="Fang T."/>
            <person name="Wang H."/>
        </authorList>
    </citation>
    <scope>NUCLEOTIDE SEQUENCE [LARGE SCALE GENOMIC DNA]</scope>
    <source>
        <strain evidence="6 8">3.5X</strain>
    </source>
</reference>
<dbReference type="SFLD" id="SFLDG01067">
    <property type="entry name" value="SPASM/twitch_domain_containing"/>
    <property type="match status" value="1"/>
</dbReference>